<accession>A0A814XN07</accession>
<name>A0A814XN07_ADIRI</name>
<dbReference type="Pfam" id="PF00023">
    <property type="entry name" value="Ank"/>
    <property type="match status" value="1"/>
</dbReference>
<evidence type="ECO:0000313" key="2">
    <source>
        <dbReference type="EMBL" id="CAF1217968.1"/>
    </source>
</evidence>
<dbReference type="SUPFAM" id="SSF48403">
    <property type="entry name" value="Ankyrin repeat"/>
    <property type="match status" value="1"/>
</dbReference>
<dbReference type="Gene3D" id="1.25.40.20">
    <property type="entry name" value="Ankyrin repeat-containing domain"/>
    <property type="match status" value="1"/>
</dbReference>
<dbReference type="PROSITE" id="PS50297">
    <property type="entry name" value="ANK_REP_REGION"/>
    <property type="match status" value="1"/>
</dbReference>
<dbReference type="AlphaFoldDB" id="A0A814XN07"/>
<dbReference type="PROSITE" id="PS50088">
    <property type="entry name" value="ANK_REPEAT"/>
    <property type="match status" value="1"/>
</dbReference>
<comment type="caution">
    <text evidence="2">The sequence shown here is derived from an EMBL/GenBank/DDBJ whole genome shotgun (WGS) entry which is preliminary data.</text>
</comment>
<dbReference type="InterPro" id="IPR002110">
    <property type="entry name" value="Ankyrin_rpt"/>
</dbReference>
<reference evidence="2" key="1">
    <citation type="submission" date="2021-02" db="EMBL/GenBank/DDBJ databases">
        <authorList>
            <person name="Nowell W R."/>
        </authorList>
    </citation>
    <scope>NUCLEOTIDE SEQUENCE</scope>
</reference>
<keyword evidence="3" id="KW-1185">Reference proteome</keyword>
<evidence type="ECO:0000256" key="1">
    <source>
        <dbReference type="PROSITE-ProRule" id="PRU00023"/>
    </source>
</evidence>
<dbReference type="Proteomes" id="UP000663828">
    <property type="component" value="Unassembled WGS sequence"/>
</dbReference>
<protein>
    <submittedName>
        <fullName evidence="2">Uncharacterized protein</fullName>
    </submittedName>
</protein>
<dbReference type="InterPro" id="IPR036770">
    <property type="entry name" value="Ankyrin_rpt-contain_sf"/>
</dbReference>
<organism evidence="2 3">
    <name type="scientific">Adineta ricciae</name>
    <name type="common">Rotifer</name>
    <dbReference type="NCBI Taxonomy" id="249248"/>
    <lineage>
        <taxon>Eukaryota</taxon>
        <taxon>Metazoa</taxon>
        <taxon>Spiralia</taxon>
        <taxon>Gnathifera</taxon>
        <taxon>Rotifera</taxon>
        <taxon>Eurotatoria</taxon>
        <taxon>Bdelloidea</taxon>
        <taxon>Adinetida</taxon>
        <taxon>Adinetidae</taxon>
        <taxon>Adineta</taxon>
    </lineage>
</organism>
<feature type="repeat" description="ANK" evidence="1">
    <location>
        <begin position="103"/>
        <end position="125"/>
    </location>
</feature>
<dbReference type="EMBL" id="CAJNOR010001906">
    <property type="protein sequence ID" value="CAF1217968.1"/>
    <property type="molecule type" value="Genomic_DNA"/>
</dbReference>
<gene>
    <name evidence="2" type="ORF">XAT740_LOCUS24550</name>
</gene>
<keyword evidence="1" id="KW-0040">ANK repeat</keyword>
<evidence type="ECO:0000313" key="3">
    <source>
        <dbReference type="Proteomes" id="UP000663828"/>
    </source>
</evidence>
<sequence length="157" mass="17841">MPLEGKCPWGASVTGANVWDPNLSDFNGVTNVSFADDPLVTDYLPNPRVEILVENKADEKLSPSIFEGNPLLYFLFSSGEVEKIDSIFQRGHFVSTETYADYHGRPPMHLATIVGHLNIIKLLLQYRYYGTADRFGRYAIDEVKQRNFQEIVQLLEK</sequence>
<proteinExistence type="predicted"/>